<accession>A0A0B5FT22</accession>
<name>A0A0B5FT22_9BACT</name>
<evidence type="ECO:0000313" key="1">
    <source>
        <dbReference type="EMBL" id="AJF07809.1"/>
    </source>
</evidence>
<keyword evidence="2" id="KW-1185">Reference proteome</keyword>
<dbReference type="STRING" id="483547.GSUB_16345"/>
<sequence length="428" mass="47748">MPKSAFSAIENSLRDFLGGARVTLTEIDEQDKDEGADDPCQILVRLKIDKSAYLFRAQRKYLSFTATERSFIQELFAAFEGLLRGFSADGYAAHFRTALLTSLTDIAVARYIRGDRKGVFWPTQSLLQLLKTLSYQRYEGSPATTGFLVYRTQLDDLLESIKKTRYDWLDLGDDRRRLSGDFFRNPLSYRFVDGLRALFVCDIRMNVKGTIRTSAPGPRDSIEQLANRETVSLLAQAGEGAFAIYVNKASEVEVVLDSDRLLVWRRGSWGIFDPDIYRDFLRGHLDKRSIDHLVWSIYALSKARHGTVVLVADDETDLEALRKGSVGGRDALSRALIHHVRGTKIGTLKRSGELIRILSSDGLTVINRKGELLDTGVIIDTSQVGDLVTGGGRTTAATAASRFGRVVKVSEDGPVDLFRDGQSVYRFG</sequence>
<dbReference type="RefSeq" id="WP_040201797.1">
    <property type="nucleotide sequence ID" value="NZ_CP010311.1"/>
</dbReference>
<dbReference type="AlphaFoldDB" id="A0A0B5FT22"/>
<dbReference type="KEGG" id="gsb:GSUB_16345"/>
<evidence type="ECO:0000313" key="2">
    <source>
        <dbReference type="Proteomes" id="UP000035036"/>
    </source>
</evidence>
<protein>
    <submittedName>
        <fullName evidence="1">Uncharacterized protein</fullName>
    </submittedName>
</protein>
<dbReference type="HOGENOM" id="CLU_640685_0_0_7"/>
<reference evidence="1 2" key="1">
    <citation type="journal article" date="2015" name="Genome Announc.">
        <title>Genomes of Geoalkalibacter ferrihydriticus Z-0531T and Geoalkalibacter subterraneus Red1T, Two Haloalkaliphilic Metal-Reducing Deltaproteobacteria.</title>
        <authorList>
            <person name="Badalamenti J.P."/>
            <person name="Krajmalnik-Brown R."/>
            <person name="Torres C.I."/>
            <person name="Bond D.R."/>
        </authorList>
    </citation>
    <scope>NUCLEOTIDE SEQUENCE [LARGE SCALE GENOMIC DNA]</scope>
    <source>
        <strain evidence="1 2">Red1</strain>
    </source>
</reference>
<dbReference type="Proteomes" id="UP000035036">
    <property type="component" value="Chromosome"/>
</dbReference>
<dbReference type="OrthoDB" id="5391682at2"/>
<proteinExistence type="predicted"/>
<organism evidence="1 2">
    <name type="scientific">Geoalkalibacter subterraneus</name>
    <dbReference type="NCBI Taxonomy" id="483547"/>
    <lineage>
        <taxon>Bacteria</taxon>
        <taxon>Pseudomonadati</taxon>
        <taxon>Thermodesulfobacteriota</taxon>
        <taxon>Desulfuromonadia</taxon>
        <taxon>Desulfuromonadales</taxon>
        <taxon>Geoalkalibacteraceae</taxon>
        <taxon>Geoalkalibacter</taxon>
    </lineage>
</organism>
<gene>
    <name evidence="1" type="ORF">GSUB_16345</name>
</gene>
<dbReference type="EMBL" id="CP010311">
    <property type="protein sequence ID" value="AJF07809.1"/>
    <property type="molecule type" value="Genomic_DNA"/>
</dbReference>